<organism evidence="6 7">
    <name type="scientific">Aquarana catesbeiana</name>
    <name type="common">American bullfrog</name>
    <name type="synonym">Rana catesbeiana</name>
    <dbReference type="NCBI Taxonomy" id="8400"/>
    <lineage>
        <taxon>Eukaryota</taxon>
        <taxon>Metazoa</taxon>
        <taxon>Chordata</taxon>
        <taxon>Craniata</taxon>
        <taxon>Vertebrata</taxon>
        <taxon>Euteleostomi</taxon>
        <taxon>Amphibia</taxon>
        <taxon>Batrachia</taxon>
        <taxon>Anura</taxon>
        <taxon>Neobatrachia</taxon>
        <taxon>Ranoidea</taxon>
        <taxon>Ranidae</taxon>
        <taxon>Aquarana</taxon>
    </lineage>
</organism>
<protein>
    <recommendedName>
        <fullName evidence="8">Solute carrier family 35 member F5</fullName>
    </recommendedName>
</protein>
<keyword evidence="3 5" id="KW-1133">Transmembrane helix</keyword>
<dbReference type="PANTHER" id="PTHR23051:SF0">
    <property type="entry name" value="SOLUTE CARRIER FAMILY 35 MEMBER F5"/>
    <property type="match status" value="1"/>
</dbReference>
<evidence type="ECO:0000256" key="1">
    <source>
        <dbReference type="ARBA" id="ARBA00004141"/>
    </source>
</evidence>
<evidence type="ECO:0008006" key="8">
    <source>
        <dbReference type="Google" id="ProtNLM"/>
    </source>
</evidence>
<sequence>MNRVVGSGTTSPQRRRLVLGILLLLLVDIIWVASSELTSEFDKPFFSTFAKTSMFVLYLLGFIVWRPWRQQCTKRLQGKRTTLFADAESYFAGCASETARSHTLSEPLYVPVRFHDLQNEKVSKSATEEK</sequence>
<keyword evidence="4 5" id="KW-0472">Membrane</keyword>
<gene>
    <name evidence="6" type="ORF">AB205_0044250</name>
</gene>
<dbReference type="AlphaFoldDB" id="A0A2G9QER6"/>
<evidence type="ECO:0000256" key="4">
    <source>
        <dbReference type="ARBA" id="ARBA00023136"/>
    </source>
</evidence>
<dbReference type="EMBL" id="KZ011483">
    <property type="protein sequence ID" value="PIO14098.1"/>
    <property type="molecule type" value="Genomic_DNA"/>
</dbReference>
<dbReference type="PANTHER" id="PTHR23051">
    <property type="entry name" value="SOLUTE CARRIER FAMILY 35, MEMBER F5"/>
    <property type="match status" value="1"/>
</dbReference>
<evidence type="ECO:0000256" key="3">
    <source>
        <dbReference type="ARBA" id="ARBA00022989"/>
    </source>
</evidence>
<dbReference type="GO" id="GO:0016020">
    <property type="term" value="C:membrane"/>
    <property type="evidence" value="ECO:0007669"/>
    <property type="project" value="UniProtKB-SubCell"/>
</dbReference>
<name>A0A2G9QER6_AQUCT</name>
<proteinExistence type="predicted"/>
<accession>A0A2G9QER6</accession>
<feature type="non-terminal residue" evidence="6">
    <location>
        <position position="130"/>
    </location>
</feature>
<evidence type="ECO:0000313" key="7">
    <source>
        <dbReference type="Proteomes" id="UP000228934"/>
    </source>
</evidence>
<evidence type="ECO:0000256" key="5">
    <source>
        <dbReference type="SAM" id="Phobius"/>
    </source>
</evidence>
<keyword evidence="2 5" id="KW-0812">Transmembrane</keyword>
<evidence type="ECO:0000256" key="2">
    <source>
        <dbReference type="ARBA" id="ARBA00022692"/>
    </source>
</evidence>
<reference evidence="7" key="1">
    <citation type="journal article" date="2017" name="Nat. Commun.">
        <title>The North American bullfrog draft genome provides insight into hormonal regulation of long noncoding RNA.</title>
        <authorList>
            <person name="Hammond S.A."/>
            <person name="Warren R.L."/>
            <person name="Vandervalk B.P."/>
            <person name="Kucuk E."/>
            <person name="Khan H."/>
            <person name="Gibb E.A."/>
            <person name="Pandoh P."/>
            <person name="Kirk H."/>
            <person name="Zhao Y."/>
            <person name="Jones M."/>
            <person name="Mungall A.J."/>
            <person name="Coope R."/>
            <person name="Pleasance S."/>
            <person name="Moore R.A."/>
            <person name="Holt R.A."/>
            <person name="Round J.M."/>
            <person name="Ohora S."/>
            <person name="Walle B.V."/>
            <person name="Veldhoen N."/>
            <person name="Helbing C.C."/>
            <person name="Birol I."/>
        </authorList>
    </citation>
    <scope>NUCLEOTIDE SEQUENCE [LARGE SCALE GENOMIC DNA]</scope>
</reference>
<dbReference type="Proteomes" id="UP000228934">
    <property type="component" value="Unassembled WGS sequence"/>
</dbReference>
<keyword evidence="7" id="KW-1185">Reference proteome</keyword>
<feature type="transmembrane region" description="Helical" evidence="5">
    <location>
        <begin position="45"/>
        <end position="65"/>
    </location>
</feature>
<comment type="subcellular location">
    <subcellularLocation>
        <location evidence="1">Membrane</location>
        <topology evidence="1">Multi-pass membrane protein</topology>
    </subcellularLocation>
</comment>
<evidence type="ECO:0000313" key="6">
    <source>
        <dbReference type="EMBL" id="PIO14098.1"/>
    </source>
</evidence>